<evidence type="ECO:0000313" key="3">
    <source>
        <dbReference type="Proteomes" id="UP001235939"/>
    </source>
</evidence>
<gene>
    <name evidence="2" type="ORF">LAZ67_12003489</name>
</gene>
<protein>
    <submittedName>
        <fullName evidence="2">Uncharacterized protein</fullName>
    </submittedName>
</protein>
<evidence type="ECO:0000313" key="2">
    <source>
        <dbReference type="EMBL" id="UYV75323.1"/>
    </source>
</evidence>
<proteinExistence type="predicted"/>
<organism evidence="2 3">
    <name type="scientific">Cordylochernes scorpioides</name>
    <dbReference type="NCBI Taxonomy" id="51811"/>
    <lineage>
        <taxon>Eukaryota</taxon>
        <taxon>Metazoa</taxon>
        <taxon>Ecdysozoa</taxon>
        <taxon>Arthropoda</taxon>
        <taxon>Chelicerata</taxon>
        <taxon>Arachnida</taxon>
        <taxon>Pseudoscorpiones</taxon>
        <taxon>Cheliferoidea</taxon>
        <taxon>Chernetidae</taxon>
        <taxon>Cordylochernes</taxon>
    </lineage>
</organism>
<sequence>MNLKRNEKQGNKLNPRSEKGKRRKGKNIYRLAPGFHRRVKAKTSLQDDDVPIDDTTTKPLFTPQEKRTELAPKFREFPVSFHVVVVVVSKEESQMSPCISITAAAISTILGVGDIGFALHWKMGAVATPVTFQPQQFTQNFSQYMETLDRSTIHRWVDRFQKGDFDLHDKERPGKPSTVTTDQNLALVEKLSRITGQ</sequence>
<dbReference type="Proteomes" id="UP001235939">
    <property type="component" value="Chromosome 12"/>
</dbReference>
<evidence type="ECO:0000256" key="1">
    <source>
        <dbReference type="SAM" id="MobiDB-lite"/>
    </source>
</evidence>
<feature type="region of interest" description="Disordered" evidence="1">
    <location>
        <begin position="1"/>
        <end position="27"/>
    </location>
</feature>
<accession>A0ABY6L2X7</accession>
<keyword evidence="3" id="KW-1185">Reference proteome</keyword>
<dbReference type="EMBL" id="CP092874">
    <property type="protein sequence ID" value="UYV75323.1"/>
    <property type="molecule type" value="Genomic_DNA"/>
</dbReference>
<name>A0ABY6L2X7_9ARAC</name>
<reference evidence="2 3" key="1">
    <citation type="submission" date="2022-01" db="EMBL/GenBank/DDBJ databases">
        <title>A chromosomal length assembly of Cordylochernes scorpioides.</title>
        <authorList>
            <person name="Zeh D."/>
            <person name="Zeh J."/>
        </authorList>
    </citation>
    <scope>NUCLEOTIDE SEQUENCE [LARGE SCALE GENOMIC DNA]</scope>
    <source>
        <strain evidence="2">IN4F17</strain>
        <tissue evidence="2">Whole Body</tissue>
    </source>
</reference>
<feature type="compositionally biased region" description="Basic and acidic residues" evidence="1">
    <location>
        <begin position="1"/>
        <end position="18"/>
    </location>
</feature>